<dbReference type="Proteomes" id="UP000887229">
    <property type="component" value="Unassembled WGS sequence"/>
</dbReference>
<accession>A0A9P7ZN24</accession>
<feature type="signal peptide" evidence="1">
    <location>
        <begin position="1"/>
        <end position="19"/>
    </location>
</feature>
<comment type="caution">
    <text evidence="2">The sequence shown here is derived from an EMBL/GenBank/DDBJ whole genome shotgun (WGS) entry which is preliminary data.</text>
</comment>
<organism evidence="2 3">
    <name type="scientific">Emericellopsis atlantica</name>
    <dbReference type="NCBI Taxonomy" id="2614577"/>
    <lineage>
        <taxon>Eukaryota</taxon>
        <taxon>Fungi</taxon>
        <taxon>Dikarya</taxon>
        <taxon>Ascomycota</taxon>
        <taxon>Pezizomycotina</taxon>
        <taxon>Sordariomycetes</taxon>
        <taxon>Hypocreomycetidae</taxon>
        <taxon>Hypocreales</taxon>
        <taxon>Bionectriaceae</taxon>
        <taxon>Emericellopsis</taxon>
    </lineage>
</organism>
<protein>
    <submittedName>
        <fullName evidence="2">Uncharacterized protein</fullName>
    </submittedName>
</protein>
<keyword evidence="1" id="KW-0732">Signal</keyword>
<dbReference type="RefSeq" id="XP_046118875.1">
    <property type="nucleotide sequence ID" value="XM_046261049.1"/>
</dbReference>
<keyword evidence="3" id="KW-1185">Reference proteome</keyword>
<gene>
    <name evidence="2" type="ORF">F5Z01DRAFT_61869</name>
</gene>
<evidence type="ECO:0000313" key="2">
    <source>
        <dbReference type="EMBL" id="KAG9254951.1"/>
    </source>
</evidence>
<proteinExistence type="predicted"/>
<name>A0A9P7ZN24_9HYPO</name>
<reference evidence="2" key="1">
    <citation type="journal article" date="2021" name="IMA Fungus">
        <title>Genomic characterization of three marine fungi, including Emericellopsis atlantica sp. nov. with signatures of a generalist lifestyle and marine biomass degradation.</title>
        <authorList>
            <person name="Hagestad O.C."/>
            <person name="Hou L."/>
            <person name="Andersen J.H."/>
            <person name="Hansen E.H."/>
            <person name="Altermark B."/>
            <person name="Li C."/>
            <person name="Kuhnert E."/>
            <person name="Cox R.J."/>
            <person name="Crous P.W."/>
            <person name="Spatafora J.W."/>
            <person name="Lail K."/>
            <person name="Amirebrahimi M."/>
            <person name="Lipzen A."/>
            <person name="Pangilinan J."/>
            <person name="Andreopoulos W."/>
            <person name="Hayes R.D."/>
            <person name="Ng V."/>
            <person name="Grigoriev I.V."/>
            <person name="Jackson S.A."/>
            <person name="Sutton T.D.S."/>
            <person name="Dobson A.D.W."/>
            <person name="Rama T."/>
        </authorList>
    </citation>
    <scope>NUCLEOTIDE SEQUENCE</scope>
    <source>
        <strain evidence="2">TS7</strain>
    </source>
</reference>
<feature type="chain" id="PRO_5040452417" evidence="1">
    <location>
        <begin position="20"/>
        <end position="127"/>
    </location>
</feature>
<sequence>MYWMHDLLLCLLRDGAASTGHLGSFMGMSLALSETCIDLYRLRSLGTRPCLGLPQGTLLRVDLRARSLAARDCRYMLLVHPLKHTAWDPDDGVCPAVCWFRHIPSAAPHSSDLDTRTRDNQSLWRYE</sequence>
<dbReference type="GeneID" id="70291952"/>
<dbReference type="EMBL" id="MU251252">
    <property type="protein sequence ID" value="KAG9254951.1"/>
    <property type="molecule type" value="Genomic_DNA"/>
</dbReference>
<dbReference type="AlphaFoldDB" id="A0A9P7ZN24"/>
<evidence type="ECO:0000313" key="3">
    <source>
        <dbReference type="Proteomes" id="UP000887229"/>
    </source>
</evidence>
<evidence type="ECO:0000256" key="1">
    <source>
        <dbReference type="SAM" id="SignalP"/>
    </source>
</evidence>